<proteinExistence type="inferred from homology"/>
<dbReference type="Pfam" id="PF25060">
    <property type="entry name" value="ARM_TT21_2nd"/>
    <property type="match status" value="1"/>
</dbReference>
<evidence type="ECO:0000259" key="8">
    <source>
        <dbReference type="Pfam" id="PF25064"/>
    </source>
</evidence>
<feature type="domain" description="Tetratricopeptide repeat protein 21A/21B C-terminal ARM" evidence="7">
    <location>
        <begin position="1021"/>
        <end position="1232"/>
    </location>
</feature>
<dbReference type="SUPFAM" id="SSF48452">
    <property type="entry name" value="TPR-like"/>
    <property type="match status" value="6"/>
</dbReference>
<keyword evidence="2" id="KW-0677">Repeat</keyword>
<keyword evidence="3 4" id="KW-0802">TPR repeat</keyword>
<evidence type="ECO:0000313" key="10">
    <source>
        <dbReference type="EMBL" id="CAB3383131.1"/>
    </source>
</evidence>
<gene>
    <name evidence="10" type="ORF">CLODIP_2_CD14721</name>
</gene>
<dbReference type="OrthoDB" id="10259630at2759"/>
<feature type="domain" description="Tetratricopeptide repeat protein 21A/21B second ARM" evidence="5">
    <location>
        <begin position="238"/>
        <end position="487"/>
    </location>
</feature>
<evidence type="ECO:0000259" key="7">
    <source>
        <dbReference type="Pfam" id="PF25063"/>
    </source>
</evidence>
<dbReference type="Pfam" id="PF25058">
    <property type="entry name" value="ARM_TT21"/>
    <property type="match status" value="1"/>
</dbReference>
<accession>A0A8S1DRI2</accession>
<dbReference type="Pfam" id="PF25062">
    <property type="entry name" value="ARM_TT21_N"/>
    <property type="match status" value="1"/>
</dbReference>
<dbReference type="GO" id="GO:0035721">
    <property type="term" value="P:intraciliary retrograde transport"/>
    <property type="evidence" value="ECO:0007669"/>
    <property type="project" value="TreeGrafter"/>
</dbReference>
<keyword evidence="11" id="KW-1185">Reference proteome</keyword>
<evidence type="ECO:0000259" key="9">
    <source>
        <dbReference type="Pfam" id="PF25068"/>
    </source>
</evidence>
<dbReference type="Pfam" id="PF25068">
    <property type="entry name" value="ARM_TT21_4th"/>
    <property type="match status" value="1"/>
</dbReference>
<dbReference type="EMBL" id="CADEPI010000297">
    <property type="protein sequence ID" value="CAB3383131.1"/>
    <property type="molecule type" value="Genomic_DNA"/>
</dbReference>
<dbReference type="Pfam" id="PF25063">
    <property type="entry name" value="ARM_TT21_C"/>
    <property type="match status" value="1"/>
</dbReference>
<evidence type="ECO:0000259" key="6">
    <source>
        <dbReference type="Pfam" id="PF25062"/>
    </source>
</evidence>
<dbReference type="InterPro" id="IPR019734">
    <property type="entry name" value="TPR_rpt"/>
</dbReference>
<dbReference type="GO" id="GO:0030991">
    <property type="term" value="C:intraciliary transport particle A"/>
    <property type="evidence" value="ECO:0007669"/>
    <property type="project" value="TreeGrafter"/>
</dbReference>
<dbReference type="InterPro" id="IPR011990">
    <property type="entry name" value="TPR-like_helical_dom_sf"/>
</dbReference>
<feature type="domain" description="Tetratricopeptide repeat protein 21A/21B fourth ARM" evidence="9">
    <location>
        <begin position="691"/>
        <end position="843"/>
    </location>
</feature>
<sequence length="1237" mass="139179">MMDIRLCKSLSVYFGVRSLYQTMFELAKRGKSEHPAKEAEFKLLICCALKLLGRNDEAKKECETILNPDDVEAFRYFCQETSTLEPNESSALVLVLLKEHKKCCDLRLPRQTVPSLCFQGWSHLGLKSVDRATELFEKALKLSPTDFEANLGMAKCLEGKEDLEKSLDTLSRLVIKHPETTVPITEKMFLHLSLCDWEQAIEQAGRVQSSVEAGRVKVLKALCLDGNFEQAEHEIGVLRRTLEEKENFNSWAYFHSGQMINRVCSRNAAILQEAKALVQKAIELQPDSCELHCELGYSLQLQGRLKEAVKEYKIAVKLDDSSIFALSNLTFCQLLENRNSDTVRQQIDLLKELQGTDPSAQLLYMCALINEKDRNLPLKAIQAHLRLVESIPFGVEYLKAYNPEFIFSIIGTLLNRMHVKKDSPELVYLLKVLKPITQTCPGLSEAKFLHAKALHLSGDSANALAQLRRFNYNSEAQMLVAKILLSQNDTVGASNSLEMALSFDFSVKEHPIYLLVQAKNQRAKGNVSDAIKWLRTGLASSSLSSADKVTISLELAETLTEAGRVDEATDLLRRTVAEFSGTSEEGRLIAAQADLALKANKVDHALEILNSIGPSEMHFLEARHKMAEIYLVHKRDRKKFAACYLSIVEQKPGVESQILLGDAYMRVQEPEKAVEVYEQILKSTSRKDVSLARKIGQALIKTHMYGKAVNFYVEQVKKHPSLRKDLVELLIRMKNFDRAETILKSACSGTVPNSDSDELINRCQLLLLLAKVQEQTGHVTSAQSTLTEAKDIQGKVLKRLNIDGTGKLAAQKIVAASICRLMAQHSASQNSNQEAIKLYKEALVHQPSDPDTLIALAKLYLQADDLALCQATCGQLLRSDPDNEAACVMMADISFRKTDFETASVHFQQLLNKQPRYWTALARFIEVMRRAGTLSQVAPYLERAADKGDEPGLAYCQGLYSLYSGEPTQALKHFNRARRDPEWGRQSICSMIEICLNTEALSSLENTDMDSKDSRETALKTAEKLLGELNPRPVSEEKNMYQLLVCFWMLARREKAVAEQALQELTLLAGVENSRINVGVTLAISMAYLILKQSTRARNQLKRVAKHPWNFEEAEYLEKNWLLLAELYIQSGKYDSASELLNKVLVHNKSCTKAFEGLSLINEKEQQYKEAASKYEQAWNFGNKSNPAVGYKMAYNLLKSKKYVATIDVCHQVLANFPNYPNIQKDILEKARSHLRT</sequence>
<organism evidence="10 11">
    <name type="scientific">Cloeon dipterum</name>
    <dbReference type="NCBI Taxonomy" id="197152"/>
    <lineage>
        <taxon>Eukaryota</taxon>
        <taxon>Metazoa</taxon>
        <taxon>Ecdysozoa</taxon>
        <taxon>Arthropoda</taxon>
        <taxon>Hexapoda</taxon>
        <taxon>Insecta</taxon>
        <taxon>Pterygota</taxon>
        <taxon>Palaeoptera</taxon>
        <taxon>Ephemeroptera</taxon>
        <taxon>Pisciforma</taxon>
        <taxon>Baetidae</taxon>
        <taxon>Cloeon</taxon>
    </lineage>
</organism>
<dbReference type="InterPro" id="IPR056835">
    <property type="entry name" value="ARM_TT21_5th"/>
</dbReference>
<dbReference type="Proteomes" id="UP000494165">
    <property type="component" value="Unassembled WGS sequence"/>
</dbReference>
<dbReference type="InterPro" id="IPR056832">
    <property type="entry name" value="ARM_TT21_2nd"/>
</dbReference>
<dbReference type="GO" id="GO:0005929">
    <property type="term" value="C:cilium"/>
    <property type="evidence" value="ECO:0007669"/>
    <property type="project" value="GOC"/>
</dbReference>
<dbReference type="Pfam" id="PF13176">
    <property type="entry name" value="TPR_7"/>
    <property type="match status" value="1"/>
</dbReference>
<evidence type="ECO:0000256" key="2">
    <source>
        <dbReference type="ARBA" id="ARBA00022737"/>
    </source>
</evidence>
<dbReference type="PANTHER" id="PTHR14699:SF0">
    <property type="entry name" value="TETRATRICOPEPTIDE REPEAT PROTEIN 21 HOMOLOG"/>
    <property type="match status" value="1"/>
</dbReference>
<feature type="domain" description="Tetratricopeptide repeat protein 21A/21B N-terminal ARM repeat" evidence="6">
    <location>
        <begin position="91"/>
        <end position="201"/>
    </location>
</feature>
<dbReference type="FunFam" id="1.25.40.10:FF:000219">
    <property type="entry name" value="Tetratricopeptide repeat domain 21B"/>
    <property type="match status" value="1"/>
</dbReference>
<dbReference type="InterPro" id="IPR056836">
    <property type="entry name" value="ARM_TT21_4th"/>
</dbReference>
<name>A0A8S1DRI2_9INSE</name>
<feature type="domain" description="Tetratricopeptide repeat protein 21A/21B fifth ARM repeats" evidence="8">
    <location>
        <begin position="884"/>
        <end position="996"/>
    </location>
</feature>
<dbReference type="InterPro" id="IPR040364">
    <property type="entry name" value="TTC21A/TTC21B"/>
</dbReference>
<reference evidence="10 11" key="1">
    <citation type="submission" date="2020-04" db="EMBL/GenBank/DDBJ databases">
        <authorList>
            <person name="Alioto T."/>
            <person name="Alioto T."/>
            <person name="Gomez Garrido J."/>
        </authorList>
    </citation>
    <scope>NUCLEOTIDE SEQUENCE [LARGE SCALE GENOMIC DNA]</scope>
</reference>
<dbReference type="FunFam" id="1.25.40.10:FF:000197">
    <property type="entry name" value="Tetratricopeptide repeat domain 21B"/>
    <property type="match status" value="1"/>
</dbReference>
<evidence type="ECO:0000256" key="3">
    <source>
        <dbReference type="ARBA" id="ARBA00022803"/>
    </source>
</evidence>
<protein>
    <submittedName>
        <fullName evidence="10">Uncharacterized protein</fullName>
    </submittedName>
</protein>
<dbReference type="AlphaFoldDB" id="A0A8S1DRI2"/>
<evidence type="ECO:0000313" key="11">
    <source>
        <dbReference type="Proteomes" id="UP000494165"/>
    </source>
</evidence>
<dbReference type="Pfam" id="PF25064">
    <property type="entry name" value="ARM_TT21_5th"/>
    <property type="match status" value="1"/>
</dbReference>
<dbReference type="InterPro" id="IPR056834">
    <property type="entry name" value="ARM_TT21_C"/>
</dbReference>
<dbReference type="PANTHER" id="PTHR14699">
    <property type="entry name" value="STI2 PROTEIN-RELATED"/>
    <property type="match status" value="1"/>
</dbReference>
<dbReference type="Gene3D" id="1.25.40.10">
    <property type="entry name" value="Tetratricopeptide repeat domain"/>
    <property type="match status" value="5"/>
</dbReference>
<comment type="similarity">
    <text evidence="1">Belongs to the TTC21 family.</text>
</comment>
<dbReference type="InterPro" id="IPR056833">
    <property type="entry name" value="ARM_TT21_N"/>
</dbReference>
<feature type="repeat" description="TPR" evidence="4">
    <location>
        <begin position="113"/>
        <end position="146"/>
    </location>
</feature>
<dbReference type="PROSITE" id="PS50005">
    <property type="entry name" value="TPR"/>
    <property type="match status" value="2"/>
</dbReference>
<comment type="caution">
    <text evidence="10">The sequence shown here is derived from an EMBL/GenBank/DDBJ whole genome shotgun (WGS) entry which is preliminary data.</text>
</comment>
<dbReference type="SMART" id="SM00028">
    <property type="entry name" value="TPR"/>
    <property type="match status" value="10"/>
</dbReference>
<feature type="repeat" description="TPR" evidence="4">
    <location>
        <begin position="654"/>
        <end position="687"/>
    </location>
</feature>
<dbReference type="GO" id="GO:0061512">
    <property type="term" value="P:protein localization to cilium"/>
    <property type="evidence" value="ECO:0007669"/>
    <property type="project" value="TreeGrafter"/>
</dbReference>
<evidence type="ECO:0000256" key="4">
    <source>
        <dbReference type="PROSITE-ProRule" id="PRU00339"/>
    </source>
</evidence>
<evidence type="ECO:0000259" key="5">
    <source>
        <dbReference type="Pfam" id="PF25060"/>
    </source>
</evidence>
<evidence type="ECO:0000256" key="1">
    <source>
        <dbReference type="ARBA" id="ARBA00010935"/>
    </source>
</evidence>